<dbReference type="PRINTS" id="PR00301">
    <property type="entry name" value="HEATSHOCK70"/>
</dbReference>
<dbReference type="FunFam" id="3.30.420.40:FF:000004">
    <property type="entry name" value="Molecular chaperone DnaK"/>
    <property type="match status" value="1"/>
</dbReference>
<dbReference type="InterPro" id="IPR007015">
    <property type="entry name" value="DNA_pol_V/MYBBP1A"/>
</dbReference>
<dbReference type="InterPro" id="IPR018181">
    <property type="entry name" value="Heat_shock_70_CS"/>
</dbReference>
<keyword evidence="13" id="KW-1185">Reference proteome</keyword>
<feature type="compositionally biased region" description="Basic and acidic residues" evidence="11">
    <location>
        <begin position="721"/>
        <end position="732"/>
    </location>
</feature>
<reference evidence="12 13" key="1">
    <citation type="submission" date="2019-01" db="EMBL/GenBank/DDBJ databases">
        <title>Sequencing of cultivated peanut Arachis hypogaea provides insights into genome evolution and oil improvement.</title>
        <authorList>
            <person name="Chen X."/>
        </authorList>
    </citation>
    <scope>NUCLEOTIDE SEQUENCE [LARGE SCALE GENOMIC DNA]</scope>
    <source>
        <strain evidence="13">cv. Fuhuasheng</strain>
        <tissue evidence="12">Leaves</tissue>
    </source>
</reference>
<evidence type="ECO:0000313" key="12">
    <source>
        <dbReference type="EMBL" id="RYR35772.1"/>
    </source>
</evidence>
<dbReference type="SUPFAM" id="SSF100920">
    <property type="entry name" value="Heat shock protein 70kD (HSP70), peptide-binding domain"/>
    <property type="match status" value="1"/>
</dbReference>
<dbReference type="Gene3D" id="2.60.34.10">
    <property type="entry name" value="Substrate Binding Domain Of DNAk, Chain A, domain 1"/>
    <property type="match status" value="1"/>
</dbReference>
<dbReference type="STRING" id="3818.A0A445BAR6"/>
<dbReference type="FunFam" id="2.60.34.10:FF:000014">
    <property type="entry name" value="Chaperone protein DnaK HSP70"/>
    <property type="match status" value="1"/>
</dbReference>
<feature type="coiled-coil region" evidence="10">
    <location>
        <begin position="292"/>
        <end position="319"/>
    </location>
</feature>
<dbReference type="InterPro" id="IPR043129">
    <property type="entry name" value="ATPase_NBD"/>
</dbReference>
<name>A0A445BAR6_ARAHY</name>
<dbReference type="GO" id="GO:0140662">
    <property type="term" value="F:ATP-dependent protein folding chaperone"/>
    <property type="evidence" value="ECO:0007669"/>
    <property type="project" value="InterPro"/>
</dbReference>
<keyword evidence="5" id="KW-0067">ATP-binding</keyword>
<evidence type="ECO:0000256" key="2">
    <source>
        <dbReference type="ARBA" id="ARBA00004173"/>
    </source>
</evidence>
<evidence type="ECO:0000256" key="9">
    <source>
        <dbReference type="ARBA" id="ARBA00069027"/>
    </source>
</evidence>
<dbReference type="InterPro" id="IPR029048">
    <property type="entry name" value="HSP70_C_sf"/>
</dbReference>
<evidence type="ECO:0000256" key="7">
    <source>
        <dbReference type="ARBA" id="ARBA00023128"/>
    </source>
</evidence>
<dbReference type="PROSITE" id="PS01036">
    <property type="entry name" value="HSP70_3"/>
    <property type="match status" value="1"/>
</dbReference>
<evidence type="ECO:0000256" key="4">
    <source>
        <dbReference type="ARBA" id="ARBA00022741"/>
    </source>
</evidence>
<dbReference type="InterPro" id="IPR016024">
    <property type="entry name" value="ARM-type_fold"/>
</dbReference>
<evidence type="ECO:0000256" key="1">
    <source>
        <dbReference type="ARBA" id="ARBA00004123"/>
    </source>
</evidence>
<dbReference type="GO" id="GO:0009408">
    <property type="term" value="P:response to heat"/>
    <property type="evidence" value="ECO:0007669"/>
    <property type="project" value="UniProtKB-ARBA"/>
</dbReference>
<feature type="region of interest" description="Disordered" evidence="11">
    <location>
        <begin position="1258"/>
        <end position="1287"/>
    </location>
</feature>
<feature type="compositionally biased region" description="Basic and acidic residues" evidence="11">
    <location>
        <begin position="754"/>
        <end position="769"/>
    </location>
</feature>
<dbReference type="Gene3D" id="1.20.1270.10">
    <property type="match status" value="1"/>
</dbReference>
<feature type="region of interest" description="Disordered" evidence="11">
    <location>
        <begin position="1738"/>
        <end position="1757"/>
    </location>
</feature>
<dbReference type="PROSITE" id="PS00329">
    <property type="entry name" value="HSP70_2"/>
    <property type="match status" value="1"/>
</dbReference>
<dbReference type="FunFam" id="3.30.30.30:FF:000003">
    <property type="entry name" value="Heat shock protein 9"/>
    <property type="match status" value="1"/>
</dbReference>
<dbReference type="GO" id="GO:0005730">
    <property type="term" value="C:nucleolus"/>
    <property type="evidence" value="ECO:0007669"/>
    <property type="project" value="InterPro"/>
</dbReference>
<dbReference type="SUPFAM" id="SSF53067">
    <property type="entry name" value="Actin-like ATPase domain"/>
    <property type="match status" value="2"/>
</dbReference>
<dbReference type="FunFam" id="3.30.420.40:FF:000020">
    <property type="entry name" value="Chaperone protein HscA homolog"/>
    <property type="match status" value="1"/>
</dbReference>
<keyword evidence="4" id="KW-0547">Nucleotide-binding</keyword>
<dbReference type="InterPro" id="IPR013126">
    <property type="entry name" value="Hsp_70_fam"/>
</dbReference>
<keyword evidence="7" id="KW-0496">Mitochondrion</keyword>
<organism evidence="12 13">
    <name type="scientific">Arachis hypogaea</name>
    <name type="common">Peanut</name>
    <dbReference type="NCBI Taxonomy" id="3818"/>
    <lineage>
        <taxon>Eukaryota</taxon>
        <taxon>Viridiplantae</taxon>
        <taxon>Streptophyta</taxon>
        <taxon>Embryophyta</taxon>
        <taxon>Tracheophyta</taxon>
        <taxon>Spermatophyta</taxon>
        <taxon>Magnoliopsida</taxon>
        <taxon>eudicotyledons</taxon>
        <taxon>Gunneridae</taxon>
        <taxon>Pentapetalae</taxon>
        <taxon>rosids</taxon>
        <taxon>fabids</taxon>
        <taxon>Fabales</taxon>
        <taxon>Fabaceae</taxon>
        <taxon>Papilionoideae</taxon>
        <taxon>50 kb inversion clade</taxon>
        <taxon>dalbergioids sensu lato</taxon>
        <taxon>Dalbergieae</taxon>
        <taxon>Pterocarpus clade</taxon>
        <taxon>Arachis</taxon>
    </lineage>
</organism>
<evidence type="ECO:0000256" key="11">
    <source>
        <dbReference type="SAM" id="MobiDB-lite"/>
    </source>
</evidence>
<protein>
    <recommendedName>
        <fullName evidence="9">Heat shock 70 kDa protein, mitochondrial</fullName>
    </recommendedName>
</protein>
<proteinExistence type="inferred from homology"/>
<dbReference type="PANTHER" id="PTHR13213:SF2">
    <property type="entry name" value="MYB-BINDING PROTEIN 1A"/>
    <property type="match status" value="1"/>
</dbReference>
<dbReference type="NCBIfam" id="TIGR02350">
    <property type="entry name" value="prok_dnaK"/>
    <property type="match status" value="1"/>
</dbReference>
<dbReference type="GO" id="GO:0006355">
    <property type="term" value="P:regulation of DNA-templated transcription"/>
    <property type="evidence" value="ECO:0007669"/>
    <property type="project" value="InterPro"/>
</dbReference>
<keyword evidence="6" id="KW-0809">Transit peptide</keyword>
<evidence type="ECO:0000256" key="10">
    <source>
        <dbReference type="SAM" id="Coils"/>
    </source>
</evidence>
<dbReference type="Pfam" id="PF04931">
    <property type="entry name" value="DNA_pol_phi"/>
    <property type="match status" value="1"/>
</dbReference>
<dbReference type="HAMAP" id="MF_00332">
    <property type="entry name" value="DnaK"/>
    <property type="match status" value="1"/>
</dbReference>
<feature type="region of interest" description="Disordered" evidence="11">
    <location>
        <begin position="639"/>
        <end position="796"/>
    </location>
</feature>
<dbReference type="PROSITE" id="PS00297">
    <property type="entry name" value="HSP70_1"/>
    <property type="match status" value="1"/>
</dbReference>
<dbReference type="PANTHER" id="PTHR13213">
    <property type="entry name" value="MYB-BINDING PROTEIN 1A FAMILY MEMBER"/>
    <property type="match status" value="1"/>
</dbReference>
<evidence type="ECO:0000256" key="6">
    <source>
        <dbReference type="ARBA" id="ARBA00022946"/>
    </source>
</evidence>
<dbReference type="FunFam" id="3.90.640.10:FF:000003">
    <property type="entry name" value="Molecular chaperone DnaK"/>
    <property type="match status" value="1"/>
</dbReference>
<keyword evidence="10" id="KW-0175">Coiled coil</keyword>
<comment type="caution">
    <text evidence="12">The sequence shown here is derived from an EMBL/GenBank/DDBJ whole genome shotgun (WGS) entry which is preliminary data.</text>
</comment>
<feature type="compositionally biased region" description="Gly residues" evidence="11">
    <location>
        <begin position="642"/>
        <end position="658"/>
    </location>
</feature>
<dbReference type="GO" id="GO:0051082">
    <property type="term" value="F:unfolded protein binding"/>
    <property type="evidence" value="ECO:0007669"/>
    <property type="project" value="InterPro"/>
</dbReference>
<comment type="similarity">
    <text evidence="3">Belongs to the MYBBP1A family.</text>
</comment>
<dbReference type="Pfam" id="PF00012">
    <property type="entry name" value="HSP70"/>
    <property type="match status" value="1"/>
</dbReference>
<dbReference type="FunFam" id="1.20.1270.10:FF:000001">
    <property type="entry name" value="Molecular chaperone DnaK"/>
    <property type="match status" value="1"/>
</dbReference>
<evidence type="ECO:0000256" key="5">
    <source>
        <dbReference type="ARBA" id="ARBA00022840"/>
    </source>
</evidence>
<feature type="compositionally biased region" description="Low complexity" evidence="11">
    <location>
        <begin position="1744"/>
        <end position="1754"/>
    </location>
</feature>
<keyword evidence="8" id="KW-0539">Nucleus</keyword>
<dbReference type="GO" id="GO:0005739">
    <property type="term" value="C:mitochondrion"/>
    <property type="evidence" value="ECO:0007669"/>
    <property type="project" value="UniProtKB-SubCell"/>
</dbReference>
<dbReference type="Proteomes" id="UP000289738">
    <property type="component" value="Chromosome A10"/>
</dbReference>
<accession>A0A445BAR6</accession>
<feature type="region of interest" description="Disordered" evidence="11">
    <location>
        <begin position="1561"/>
        <end position="1580"/>
    </location>
</feature>
<sequence length="1949" mass="213661">MAAAAVLRSLRRRDVASASVSAFRSLSGSTKPAYVAHKWSSLCRPFSSRPAGNDVIGIDLGTTNSCVANPKVIENSEGSRTTPSVVAFNQKGELLVGTPAKRQAVTNPTNTVFGTKRLIGRRFDDPQTQKEMKMVPYKIVKAPNGDAWVEANGQQYSPSQIGAFVLTKMKETAEAYLGKSISKAVITVPAYFNDAQRQATKDAGRIAGLDVQRIINEPTAAALSYGMNNKEGLIAVFDLGGGTFDVSILEISNGVFEVKATNGDTFLGGEDFDNALLDFLVSEFKRTDSIDLSKDRLALQRLREAAEKAKIELSSTSQTEINLPFITADASGAKHLNITLTRSKFEALVNHLIERTKAPCKSCLKDANISIKDVDEVLLVGGMTRVPKVQEVVSAIFGKSPSKGVNPDEAVAMGAAIQGGILRGDVKELLLLDVTPLSLGIETLGGIFTRLINRNTTIPTKKSQVFSTAADNQTQVGIKVLQGEREMAADNKMLGEFELVGIPPAPRGLPQIEVTFDIDANGIVTVSAKDKATGKEQQITIRSSGGLSEDEIEKMVKEAELHAQRDQERKALIDIRNSADTTIYSIEKSLGEYRDKIPSEVAKEIEDAISDLRTAMSGDNAEEIKAKLDAANKAVSKIGQHMSGGGSSGGSSTGGSQGGDQAPEAEYEEVASLNPKTSAPLLSDMAAKKRNSPIDDEPAVEVPAAETNDSPKSPKKKTKKDKGNNHSDEPQEHVAAASDGSVKPMERKKKRKALDKERRRTAADTEPKLPEPSTSAAQAQPVDSPGTSSGGGSQLPEFHIGVFKDLAVAAEPAREAAAKQLVTELKAVQSAYDALDEKEVGDGGFKLEAEKDDGLDDCAPSVRYAVRRLIRGVSSSRECARQGFALGLTLLVGAVRKIRVESFLKLVVDLLEVTSSMKGQEAKDCLLGRLFAYGALARSGRLTQEWTIEKNTSCIREFVSVIISLANKKRYLQEPAVSIILNLTEKLPVEALLNHVVEAPGVKEWFDAAMEVGNPDALLLALKLREKISIDNSAFVKLLPNPFSSSLLFSTDQLSSLSNCLKESTFCQPRVHGVWPVLVNILLPNTIMQEEDAAAASNSLKKHKKSRKSSSYDEETAKNLQSFCEIIIEGSLLLSSHDRKHLAFDVLFLLLQKLSASLVPIILSSKVVQCLMDILSTKNTWLYKVAQHFLKQLSDWVGDDDVRRVAVIVALQKHSNGKFDNLTRTKAVKDFMSHFKTEAGCLLFIQSLMNLFVDEGSASEEPSDQSQTTDENSEIGSVDDKDSPRSNGNSDFLKSWIIESLPSILKHLKLGQEEKFRVQKEIMKFLAVQGLFTASLGSEVTSFELQEKFRWPKSPTSNALCKMCVEQLQLLLANAQKGEGSRASASSLEPNDLGLYFMKFFSTLCNIPSVSLFRTLDDEDDKAVKKLQAIEAKLSREERSHGLSPEANRLHALRYLLIQLLLQVLLQPGEYSEAASELIICCKKAFSACDLPDSSGDDDLEADDAPELMDVLVDTLLSLLPQSSAPMRSSIEQVFKYFCDDITDDGLMRMLRVIKKNLKPARHPDATSAEDSDGDDDDDFINIEEEDIDQAETGETGETDEQTDDSDSVVEAEENDQGHPEASDDSDSGMDDDAMFRIDTYLAQIFKEKKNQAGGETAHSQLVLFKLRKPQVLMVYSNLARAFVNPHTAEVSEQLGQRIWGILQRQIFKAKDYPRGEGVQLSTLEPLLERNLKLASKPLKKQKSASNPSKKSASWNRQKMVSSLAQTSTFWLLKIIDARNFSESELQRVVDIFREVLAGYFDSKKSQIKSGFLKEIFRRRPWIGHAVFGFILERCGSSKSDFRRVEALDLVMEILKSLVTLSSDNQNAAKKVLKSNLDKLCNLMKDLVTNMPSKQARRSEVQKFCIKTFEILTKLNLTKSFIKALAPDVQAALEAQLGEQFINLKQLGK</sequence>
<dbReference type="EMBL" id="SDMP01000010">
    <property type="protein sequence ID" value="RYR35772.1"/>
    <property type="molecule type" value="Genomic_DNA"/>
</dbReference>
<dbReference type="SUPFAM" id="SSF48371">
    <property type="entry name" value="ARM repeat"/>
    <property type="match status" value="1"/>
</dbReference>
<dbReference type="NCBIfam" id="NF001413">
    <property type="entry name" value="PRK00290.1"/>
    <property type="match status" value="1"/>
</dbReference>
<evidence type="ECO:0000256" key="8">
    <source>
        <dbReference type="ARBA" id="ARBA00023242"/>
    </source>
</evidence>
<dbReference type="GO" id="GO:0003677">
    <property type="term" value="F:DNA binding"/>
    <property type="evidence" value="ECO:0007669"/>
    <property type="project" value="InterPro"/>
</dbReference>
<dbReference type="Gene3D" id="3.30.420.40">
    <property type="match status" value="2"/>
</dbReference>
<feature type="compositionally biased region" description="Acidic residues" evidence="11">
    <location>
        <begin position="1586"/>
        <end position="1615"/>
    </location>
</feature>
<dbReference type="InterPro" id="IPR029047">
    <property type="entry name" value="HSP70_peptide-bd_sf"/>
</dbReference>
<dbReference type="Gene3D" id="3.90.640.10">
    <property type="entry name" value="Actin, Chain A, domain 4"/>
    <property type="match status" value="1"/>
</dbReference>
<comment type="subcellular location">
    <subcellularLocation>
        <location evidence="2">Mitochondrion</location>
    </subcellularLocation>
    <subcellularLocation>
        <location evidence="1">Nucleus</location>
    </subcellularLocation>
</comment>
<dbReference type="GO" id="GO:0005524">
    <property type="term" value="F:ATP binding"/>
    <property type="evidence" value="ECO:0007669"/>
    <property type="project" value="UniProtKB-KW"/>
</dbReference>
<feature type="region of interest" description="Disordered" evidence="11">
    <location>
        <begin position="1586"/>
        <end position="1632"/>
    </location>
</feature>
<evidence type="ECO:0000256" key="3">
    <source>
        <dbReference type="ARBA" id="ARBA00006809"/>
    </source>
</evidence>
<feature type="compositionally biased region" description="Acidic residues" evidence="11">
    <location>
        <begin position="1623"/>
        <end position="1632"/>
    </location>
</feature>
<gene>
    <name evidence="12" type="ORF">Ahy_A10g050887</name>
</gene>
<dbReference type="CDD" id="cd11733">
    <property type="entry name" value="ASKHA_NBD_HSP70_HSPA9"/>
    <property type="match status" value="1"/>
</dbReference>
<feature type="compositionally biased region" description="Acidic residues" evidence="11">
    <location>
        <begin position="1568"/>
        <end position="1580"/>
    </location>
</feature>
<dbReference type="InterPro" id="IPR012725">
    <property type="entry name" value="Chaperone_DnaK"/>
</dbReference>
<evidence type="ECO:0000313" key="13">
    <source>
        <dbReference type="Proteomes" id="UP000289738"/>
    </source>
</evidence>